<feature type="domain" description="Pesticidal crystal protein Cry22Aa Ig-like" evidence="2">
    <location>
        <begin position="232"/>
        <end position="285"/>
    </location>
</feature>
<gene>
    <name evidence="3" type="ORF">IAC96_04365</name>
</gene>
<dbReference type="EMBL" id="DVHN01000050">
    <property type="protein sequence ID" value="HIR88165.1"/>
    <property type="molecule type" value="Genomic_DNA"/>
</dbReference>
<keyword evidence="1" id="KW-0472">Membrane</keyword>
<protein>
    <submittedName>
        <fullName evidence="3">DUF5011 domain-containing protein</fullName>
    </submittedName>
</protein>
<keyword evidence="1" id="KW-1133">Transmembrane helix</keyword>
<dbReference type="InterPro" id="IPR013783">
    <property type="entry name" value="Ig-like_fold"/>
</dbReference>
<dbReference type="AlphaFoldDB" id="A0A9D1EDI6"/>
<evidence type="ECO:0000313" key="4">
    <source>
        <dbReference type="Proteomes" id="UP000824201"/>
    </source>
</evidence>
<keyword evidence="1" id="KW-0812">Transmembrane</keyword>
<comment type="caution">
    <text evidence="3">The sequence shown here is derived from an EMBL/GenBank/DDBJ whole genome shotgun (WGS) entry which is preliminary data.</text>
</comment>
<evidence type="ECO:0000259" key="2">
    <source>
        <dbReference type="Pfam" id="PF16403"/>
    </source>
</evidence>
<name>A0A9D1EDI6_9FIRM</name>
<reference evidence="3" key="2">
    <citation type="journal article" date="2021" name="PeerJ">
        <title>Extensive microbial diversity within the chicken gut microbiome revealed by metagenomics and culture.</title>
        <authorList>
            <person name="Gilroy R."/>
            <person name="Ravi A."/>
            <person name="Getino M."/>
            <person name="Pursley I."/>
            <person name="Horton D.L."/>
            <person name="Alikhan N.F."/>
            <person name="Baker D."/>
            <person name="Gharbi K."/>
            <person name="Hall N."/>
            <person name="Watson M."/>
            <person name="Adriaenssens E.M."/>
            <person name="Foster-Nyarko E."/>
            <person name="Jarju S."/>
            <person name="Secka A."/>
            <person name="Antonio M."/>
            <person name="Oren A."/>
            <person name="Chaudhuri R.R."/>
            <person name="La Ragione R."/>
            <person name="Hildebrand F."/>
            <person name="Pallen M.J."/>
        </authorList>
    </citation>
    <scope>NUCLEOTIDE SEQUENCE</scope>
    <source>
        <strain evidence="3">ChiW13-3771</strain>
    </source>
</reference>
<sequence>MHFNFIHTKTILKIIVSFLAVFYIFLLLTGTIPSLSDPAVSHDTQVSSIISESSDWNIVFDPEELVYDGSERFDPMIGVTVTDEENIPVETEVFSTIQSVRGKNQKEILYTVTTPTGESISSSRTLKLKDYKGPSIQLSESLPSISEDNLNSMATYLSKADALKALDGYDNDISSSVTCEWTHDTENPLTLHVTFQIENRFLDTAVAKADLSLQLKKPYLALSATTIKLARNAPFDPYYYVQIAMDSDGHLLPDAITITGHVDTSTSGTYTLSYTVSDSSGKSSSEKFLNVVVE</sequence>
<evidence type="ECO:0000313" key="3">
    <source>
        <dbReference type="EMBL" id="HIR88165.1"/>
    </source>
</evidence>
<proteinExistence type="predicted"/>
<accession>A0A9D1EDI6</accession>
<evidence type="ECO:0000256" key="1">
    <source>
        <dbReference type="SAM" id="Phobius"/>
    </source>
</evidence>
<dbReference type="Pfam" id="PF16403">
    <property type="entry name" value="Bact_surface_Ig-like"/>
    <property type="match status" value="1"/>
</dbReference>
<organism evidence="3 4">
    <name type="scientific">Candidatus Fimimorpha faecalis</name>
    <dbReference type="NCBI Taxonomy" id="2840824"/>
    <lineage>
        <taxon>Bacteria</taxon>
        <taxon>Bacillati</taxon>
        <taxon>Bacillota</taxon>
        <taxon>Clostridia</taxon>
        <taxon>Eubacteriales</taxon>
        <taxon>Candidatus Fimimorpha</taxon>
    </lineage>
</organism>
<dbReference type="InterPro" id="IPR032179">
    <property type="entry name" value="Cry22Aa_Ig-like"/>
</dbReference>
<feature type="transmembrane region" description="Helical" evidence="1">
    <location>
        <begin position="12"/>
        <end position="32"/>
    </location>
</feature>
<reference evidence="3" key="1">
    <citation type="submission" date="2020-10" db="EMBL/GenBank/DDBJ databases">
        <authorList>
            <person name="Gilroy R."/>
        </authorList>
    </citation>
    <scope>NUCLEOTIDE SEQUENCE</scope>
    <source>
        <strain evidence="3">ChiW13-3771</strain>
    </source>
</reference>
<dbReference type="Gene3D" id="2.60.40.10">
    <property type="entry name" value="Immunoglobulins"/>
    <property type="match status" value="1"/>
</dbReference>
<dbReference type="Proteomes" id="UP000824201">
    <property type="component" value="Unassembled WGS sequence"/>
</dbReference>